<dbReference type="Proteomes" id="UP000293296">
    <property type="component" value="Chromosome"/>
</dbReference>
<dbReference type="SUPFAM" id="SSF102198">
    <property type="entry name" value="Putative cyclase"/>
    <property type="match status" value="1"/>
</dbReference>
<dbReference type="Gene3D" id="3.50.30.50">
    <property type="entry name" value="Putative cyclase"/>
    <property type="match status" value="1"/>
</dbReference>
<dbReference type="InterPro" id="IPR037175">
    <property type="entry name" value="KFase_sf"/>
</dbReference>
<dbReference type="GO" id="GO:0004061">
    <property type="term" value="F:arylformamidase activity"/>
    <property type="evidence" value="ECO:0007669"/>
    <property type="project" value="InterPro"/>
</dbReference>
<dbReference type="PANTHER" id="PTHR31118:SF12">
    <property type="entry name" value="CYCLASE-LIKE PROTEIN 2"/>
    <property type="match status" value="1"/>
</dbReference>
<protein>
    <submittedName>
        <fullName evidence="1">Metal-dependent hydrolase</fullName>
    </submittedName>
</protein>
<dbReference type="AlphaFoldDB" id="A0A4P6HQS1"/>
<sequence length="209" mass="21914">MPSRVIDISLPLTTTPPVPGDPPFARRLFLDQAAHGCEAAAWSMSAHAAAHIDFPAHFLPGGKRAGDYPAEAFVLPAVVVACGQALRLGPELLAAADPRPGEAVLFATRNSRERRFAGPDFPADFAAVSPALARELTARRVALAGLDAMSIEPLNDPAYPVHNILLSAGVLILEGLDLSQAPIGRCRLVCLPLAVPEAEASPTRAVLLV</sequence>
<dbReference type="GO" id="GO:0019441">
    <property type="term" value="P:L-tryptophan catabolic process to kynurenine"/>
    <property type="evidence" value="ECO:0007669"/>
    <property type="project" value="InterPro"/>
</dbReference>
<organism evidence="1 2">
    <name type="scientific">Solidesulfovibrio carbinolicus</name>
    <dbReference type="NCBI Taxonomy" id="296842"/>
    <lineage>
        <taxon>Bacteria</taxon>
        <taxon>Pseudomonadati</taxon>
        <taxon>Thermodesulfobacteriota</taxon>
        <taxon>Desulfovibrionia</taxon>
        <taxon>Desulfovibrionales</taxon>
        <taxon>Desulfovibrionaceae</taxon>
        <taxon>Solidesulfovibrio</taxon>
    </lineage>
</organism>
<dbReference type="RefSeq" id="WP_129352332.1">
    <property type="nucleotide sequence ID" value="NZ_CP026538.1"/>
</dbReference>
<name>A0A4P6HQS1_9BACT</name>
<proteinExistence type="predicted"/>
<keyword evidence="2" id="KW-1185">Reference proteome</keyword>
<dbReference type="KEGG" id="dcb:C3Y92_10320"/>
<dbReference type="Pfam" id="PF04199">
    <property type="entry name" value="Cyclase"/>
    <property type="match status" value="1"/>
</dbReference>
<accession>A0A4P6HQS1</accession>
<dbReference type="PANTHER" id="PTHR31118">
    <property type="entry name" value="CYCLASE-LIKE PROTEIN 2"/>
    <property type="match status" value="1"/>
</dbReference>
<reference evidence="1 2" key="1">
    <citation type="submission" date="2018-02" db="EMBL/GenBank/DDBJ databases">
        <title>Genome sequence of Desulfovibrio carbinolicus DSM 3852.</title>
        <authorList>
            <person name="Wilbanks E."/>
            <person name="Skennerton C.T."/>
            <person name="Orphan V.J."/>
        </authorList>
    </citation>
    <scope>NUCLEOTIDE SEQUENCE [LARGE SCALE GENOMIC DNA]</scope>
    <source>
        <strain evidence="1 2">DSM 3852</strain>
    </source>
</reference>
<keyword evidence="1" id="KW-0378">Hydrolase</keyword>
<evidence type="ECO:0000313" key="2">
    <source>
        <dbReference type="Proteomes" id="UP000293296"/>
    </source>
</evidence>
<dbReference type="OrthoDB" id="7067800at2"/>
<evidence type="ECO:0000313" key="1">
    <source>
        <dbReference type="EMBL" id="QAZ67598.1"/>
    </source>
</evidence>
<gene>
    <name evidence="1" type="ORF">C3Y92_10320</name>
</gene>
<dbReference type="InterPro" id="IPR007325">
    <property type="entry name" value="KFase/CYL"/>
</dbReference>
<dbReference type="EMBL" id="CP026538">
    <property type="protein sequence ID" value="QAZ67598.1"/>
    <property type="molecule type" value="Genomic_DNA"/>
</dbReference>